<feature type="transmembrane region" description="Helical" evidence="1">
    <location>
        <begin position="152"/>
        <end position="171"/>
    </location>
</feature>
<name>A0A6S6TTY2_9BACT</name>
<keyword evidence="1" id="KW-0812">Transmembrane</keyword>
<sequence>METIKYLPIGAKISDKYEIVDVLGEDDFEILYLARDLRRKGSFFVLKELFLETFSFREEEYVSTKVEARGVFNKRKKQIIEELETQKLNLKQDEIKVYGYEEDNDSIYTIMEFSNNASLEKYLQFAPKGEKSLPSLNELIAQENKKERDSSFSLKILLMIIILGVIAFYAYEYFQKNSTNNGFEKLVSSASSNDLVLRERTKLKEEMPTDRFRQKIVKEAELEIQPVKPSIEIAVNKEDEENLSVKPKIFSEEKQAVLVKQLIAQTTPIISMPIVEKSEKNMSQIKVESLEKVTGLELNSTLRKAENKVLLITRIKVFLDAYINASSSASSSETLTYYDEEVRRYFKLSNVSHEVIRQDQERYNKKWTDRNFKIVDFKIVKTYQKKNINFYDVKTTTAWTVSNKRGKKASGKSQGLMTLKEVKNDFKITSIYTL</sequence>
<dbReference type="InterPro" id="IPR011009">
    <property type="entry name" value="Kinase-like_dom_sf"/>
</dbReference>
<dbReference type="AlphaFoldDB" id="A0A6S6TTY2"/>
<keyword evidence="1" id="KW-1133">Transmembrane helix</keyword>
<dbReference type="EMBL" id="CACVAZ010000118">
    <property type="protein sequence ID" value="CAA6818576.1"/>
    <property type="molecule type" value="Genomic_DNA"/>
</dbReference>
<proteinExistence type="predicted"/>
<keyword evidence="1" id="KW-0472">Membrane</keyword>
<organism evidence="2">
    <name type="scientific">uncultured Sulfurovum sp</name>
    <dbReference type="NCBI Taxonomy" id="269237"/>
    <lineage>
        <taxon>Bacteria</taxon>
        <taxon>Pseudomonadati</taxon>
        <taxon>Campylobacterota</taxon>
        <taxon>Epsilonproteobacteria</taxon>
        <taxon>Campylobacterales</taxon>
        <taxon>Sulfurovaceae</taxon>
        <taxon>Sulfurovum</taxon>
        <taxon>environmental samples</taxon>
    </lineage>
</organism>
<dbReference type="Gene3D" id="1.10.510.10">
    <property type="entry name" value="Transferase(Phosphotransferase) domain 1"/>
    <property type="match status" value="1"/>
</dbReference>
<protein>
    <submittedName>
        <fullName evidence="2">Uncharacterized protein</fullName>
    </submittedName>
</protein>
<gene>
    <name evidence="2" type="ORF">HELGO_WM18447</name>
</gene>
<evidence type="ECO:0000256" key="1">
    <source>
        <dbReference type="SAM" id="Phobius"/>
    </source>
</evidence>
<dbReference type="SUPFAM" id="SSF56112">
    <property type="entry name" value="Protein kinase-like (PK-like)"/>
    <property type="match status" value="1"/>
</dbReference>
<reference evidence="2" key="1">
    <citation type="submission" date="2020-01" db="EMBL/GenBank/DDBJ databases">
        <authorList>
            <person name="Meier V. D."/>
            <person name="Meier V D."/>
        </authorList>
    </citation>
    <scope>NUCLEOTIDE SEQUENCE</scope>
    <source>
        <strain evidence="2">HLG_WM_MAG_02</strain>
    </source>
</reference>
<evidence type="ECO:0000313" key="2">
    <source>
        <dbReference type="EMBL" id="CAA6818576.1"/>
    </source>
</evidence>
<accession>A0A6S6TTY2</accession>